<feature type="compositionally biased region" description="Pro residues" evidence="1">
    <location>
        <begin position="49"/>
        <end position="58"/>
    </location>
</feature>
<dbReference type="KEGG" id="mng:MNEG_7272"/>
<feature type="compositionally biased region" description="Low complexity" evidence="1">
    <location>
        <begin position="29"/>
        <end position="40"/>
    </location>
</feature>
<dbReference type="AlphaFoldDB" id="A0A0D2JNI0"/>
<dbReference type="GeneID" id="25740148"/>
<proteinExistence type="predicted"/>
<keyword evidence="3" id="KW-1185">Reference proteome</keyword>
<dbReference type="EMBL" id="KK101490">
    <property type="protein sequence ID" value="KIZ00693.1"/>
    <property type="molecule type" value="Genomic_DNA"/>
</dbReference>
<feature type="compositionally biased region" description="Pro residues" evidence="1">
    <location>
        <begin position="14"/>
        <end position="24"/>
    </location>
</feature>
<reference evidence="2 3" key="1">
    <citation type="journal article" date="2013" name="BMC Genomics">
        <title>Reconstruction of the lipid metabolism for the microalga Monoraphidium neglectum from its genome sequence reveals characteristics suitable for biofuel production.</title>
        <authorList>
            <person name="Bogen C."/>
            <person name="Al-Dilaimi A."/>
            <person name="Albersmeier A."/>
            <person name="Wichmann J."/>
            <person name="Grundmann M."/>
            <person name="Rupp O."/>
            <person name="Lauersen K.J."/>
            <person name="Blifernez-Klassen O."/>
            <person name="Kalinowski J."/>
            <person name="Goesmann A."/>
            <person name="Mussgnug J.H."/>
            <person name="Kruse O."/>
        </authorList>
    </citation>
    <scope>NUCLEOTIDE SEQUENCE [LARGE SCALE GENOMIC DNA]</scope>
    <source>
        <strain evidence="2 3">SAG 48.87</strain>
    </source>
</reference>
<evidence type="ECO:0000313" key="3">
    <source>
        <dbReference type="Proteomes" id="UP000054498"/>
    </source>
</evidence>
<organism evidence="2 3">
    <name type="scientific">Monoraphidium neglectum</name>
    <dbReference type="NCBI Taxonomy" id="145388"/>
    <lineage>
        <taxon>Eukaryota</taxon>
        <taxon>Viridiplantae</taxon>
        <taxon>Chlorophyta</taxon>
        <taxon>core chlorophytes</taxon>
        <taxon>Chlorophyceae</taxon>
        <taxon>CS clade</taxon>
        <taxon>Sphaeropleales</taxon>
        <taxon>Selenastraceae</taxon>
        <taxon>Monoraphidium</taxon>
    </lineage>
</organism>
<evidence type="ECO:0000256" key="1">
    <source>
        <dbReference type="SAM" id="MobiDB-lite"/>
    </source>
</evidence>
<feature type="non-terminal residue" evidence="2">
    <location>
        <position position="1"/>
    </location>
</feature>
<name>A0A0D2JNI0_9CHLO</name>
<evidence type="ECO:0000313" key="2">
    <source>
        <dbReference type="EMBL" id="KIZ00693.1"/>
    </source>
</evidence>
<accession>A0A0D2JNI0</accession>
<protein>
    <submittedName>
        <fullName evidence="2">Uncharacterized protein</fullName>
    </submittedName>
</protein>
<feature type="non-terminal residue" evidence="2">
    <location>
        <position position="122"/>
    </location>
</feature>
<gene>
    <name evidence="2" type="ORF">MNEG_7272</name>
</gene>
<dbReference type="Proteomes" id="UP000054498">
    <property type="component" value="Unassembled WGS sequence"/>
</dbReference>
<sequence length="122" mass="12113">APTAFPGSPRSWAPLPPRPSPPPSRRARTAPTRGGTWRPRCGALFKGTPPSPAARPRPFPAAASAAAAAARAAAARPATAAAAAAAAAAATPAQGRGATLWRAARSRHPHGFPACRSNSTGG</sequence>
<feature type="region of interest" description="Disordered" evidence="1">
    <location>
        <begin position="1"/>
        <end position="58"/>
    </location>
</feature>
<dbReference type="RefSeq" id="XP_013899712.1">
    <property type="nucleotide sequence ID" value="XM_014044258.1"/>
</dbReference>